<dbReference type="InterPro" id="IPR029024">
    <property type="entry name" value="TerB-like"/>
</dbReference>
<reference evidence="1 2" key="1">
    <citation type="submission" date="2019-03" db="EMBL/GenBank/DDBJ databases">
        <title>Genomic Encyclopedia of Type Strains, Phase IV (KMG-IV): sequencing the most valuable type-strain genomes for metagenomic binning, comparative biology and taxonomic classification.</title>
        <authorList>
            <person name="Goeker M."/>
        </authorList>
    </citation>
    <scope>NUCLEOTIDE SEQUENCE [LARGE SCALE GENOMIC DNA]</scope>
    <source>
        <strain evidence="1 2">DSM 203</strain>
    </source>
</reference>
<gene>
    <name evidence="1" type="ORF">EDC29_11822</name>
</gene>
<evidence type="ECO:0000313" key="1">
    <source>
        <dbReference type="EMBL" id="TCW32552.1"/>
    </source>
</evidence>
<evidence type="ECO:0000313" key="2">
    <source>
        <dbReference type="Proteomes" id="UP000295247"/>
    </source>
</evidence>
<name>A0A4R4A476_MARGR</name>
<dbReference type="AlphaFoldDB" id="A0A4R4A476"/>
<organism evidence="1 2">
    <name type="scientific">Marichromatium gracile</name>
    <name type="common">Chromatium gracile</name>
    <dbReference type="NCBI Taxonomy" id="1048"/>
    <lineage>
        <taxon>Bacteria</taxon>
        <taxon>Pseudomonadati</taxon>
        <taxon>Pseudomonadota</taxon>
        <taxon>Gammaproteobacteria</taxon>
        <taxon>Chromatiales</taxon>
        <taxon>Chromatiaceae</taxon>
        <taxon>Marichromatium</taxon>
    </lineage>
</organism>
<dbReference type="RefSeq" id="WP_123142356.1">
    <property type="nucleotide sequence ID" value="NZ_NRRH01000010.1"/>
</dbReference>
<accession>A0A4R4A476</accession>
<dbReference type="SUPFAM" id="SSF158682">
    <property type="entry name" value="TerB-like"/>
    <property type="match status" value="1"/>
</dbReference>
<proteinExistence type="predicted"/>
<dbReference type="EMBL" id="SMDC01000018">
    <property type="protein sequence ID" value="TCW32552.1"/>
    <property type="molecule type" value="Genomic_DNA"/>
</dbReference>
<dbReference type="Pfam" id="PF04391">
    <property type="entry name" value="DUF533"/>
    <property type="match status" value="1"/>
</dbReference>
<dbReference type="InterPro" id="IPR007486">
    <property type="entry name" value="YebE"/>
</dbReference>
<dbReference type="Proteomes" id="UP000295247">
    <property type="component" value="Unassembled WGS sequence"/>
</dbReference>
<sequence length="248" mass="24637">MAGFGDLLGSLLQNNLSGSGAQRLSQGLGQLSTTPGEGGGGGLSALLDGARGVLGQAADNPLQAGGLGAALGSVLGGGGDAVRGALTGGALAMLAGVAYKALTNASAEGQGAAPVPVPPAALPEPVRADAARDDKARLLVRAMINAAKSDGQIGVDEMQRIVDQAAASGLEAQVRQWLADELVRPLDLDAFAAEIPDRETAAEVYAASLLAIEVDTPEERAYLDGLAARTGLTPEVTAQLQRALGVAG</sequence>
<protein>
    <submittedName>
        <fullName evidence="1">Uncharacterized membrane protein YebE (DUF533 family)</fullName>
    </submittedName>
</protein>
<dbReference type="Gene3D" id="1.10.3680.10">
    <property type="entry name" value="TerB-like"/>
    <property type="match status" value="1"/>
</dbReference>
<comment type="caution">
    <text evidence="1">The sequence shown here is derived from an EMBL/GenBank/DDBJ whole genome shotgun (WGS) entry which is preliminary data.</text>
</comment>
<dbReference type="CDD" id="cd07178">
    <property type="entry name" value="terB_like_YebE"/>
    <property type="match status" value="1"/>
</dbReference>